<dbReference type="InterPro" id="IPR002793">
    <property type="entry name" value="Endonuclease_NucS"/>
</dbReference>
<proteinExistence type="predicted"/>
<evidence type="ECO:0000256" key="1">
    <source>
        <dbReference type="ARBA" id="ARBA00023125"/>
    </source>
</evidence>
<reference evidence="3" key="1">
    <citation type="journal article" date="2015" name="Nature">
        <title>Complex archaea that bridge the gap between prokaryotes and eukaryotes.</title>
        <authorList>
            <person name="Spang A."/>
            <person name="Saw J.H."/>
            <person name="Jorgensen S.L."/>
            <person name="Zaremba-Niedzwiedzka K."/>
            <person name="Martijn J."/>
            <person name="Lind A.E."/>
            <person name="van Eijk R."/>
            <person name="Schleper C."/>
            <person name="Guy L."/>
            <person name="Ettema T.J."/>
        </authorList>
    </citation>
    <scope>NUCLEOTIDE SEQUENCE</scope>
</reference>
<dbReference type="InterPro" id="IPR048301">
    <property type="entry name" value="NucS_C"/>
</dbReference>
<dbReference type="Pfam" id="PF01939">
    <property type="entry name" value="NucS_C"/>
    <property type="match status" value="1"/>
</dbReference>
<dbReference type="EMBL" id="LAZR01007177">
    <property type="protein sequence ID" value="KKM86944.1"/>
    <property type="molecule type" value="Genomic_DNA"/>
</dbReference>
<dbReference type="InterPro" id="IPR011856">
    <property type="entry name" value="tRNA_endonuc-like_dom_sf"/>
</dbReference>
<evidence type="ECO:0000313" key="3">
    <source>
        <dbReference type="EMBL" id="KKM86944.1"/>
    </source>
</evidence>
<name>A0A0F9KX99_9ZZZZ</name>
<keyword evidence="1" id="KW-0238">DNA-binding</keyword>
<dbReference type="GO" id="GO:0003677">
    <property type="term" value="F:DNA binding"/>
    <property type="evidence" value="ECO:0007669"/>
    <property type="project" value="UniProtKB-KW"/>
</dbReference>
<accession>A0A0F9KX99</accession>
<dbReference type="Gene3D" id="3.40.1350.10">
    <property type="match status" value="1"/>
</dbReference>
<comment type="caution">
    <text evidence="3">The sequence shown here is derived from an EMBL/GenBank/DDBJ whole genome shotgun (WGS) entry which is preliminary data.</text>
</comment>
<dbReference type="AlphaFoldDB" id="A0A0F9KX99"/>
<protein>
    <recommendedName>
        <fullName evidence="2">Endonuclease NucS C-terminal domain-containing protein</fullName>
    </recommendedName>
</protein>
<dbReference type="PANTHER" id="PTHR38814:SF1">
    <property type="entry name" value="ENDONUCLEASE NUCS"/>
    <property type="match status" value="1"/>
</dbReference>
<gene>
    <name evidence="3" type="ORF">LCGC14_1273910</name>
</gene>
<dbReference type="GO" id="GO:0004519">
    <property type="term" value="F:endonuclease activity"/>
    <property type="evidence" value="ECO:0007669"/>
    <property type="project" value="InterPro"/>
</dbReference>
<dbReference type="PANTHER" id="PTHR38814">
    <property type="entry name" value="ENDONUCLEASE NUCS"/>
    <property type="match status" value="1"/>
</dbReference>
<evidence type="ECO:0000259" key="2">
    <source>
        <dbReference type="Pfam" id="PF01939"/>
    </source>
</evidence>
<feature type="domain" description="Endonuclease NucS C-terminal" evidence="2">
    <location>
        <begin position="26"/>
        <end position="90"/>
    </location>
</feature>
<sequence>MSGSIGVWQVREGIPVWLVGSTVSLERDLETWIETQPQLVQADLKIVGRQVKTEAGRLDLLGLDMQGRWVVVEVKRDRLTRDAVAQALDYACCVRVMPLAALKERVRAYLSAGSPVETDPLDALVQERPDVFDEEADTRDVDIILVGMGRDPSLTRVCGMLAAQGQLSVRAVQFEMFELGSGERVLVRELTDSDREETPTQVRQAAWSREALLERARQNGLYDDFAKLIGAADELGLHKRITNRSVMLAPPADRRRCLLVSYADKPFQPGGGLATYIPAEGLGEFYDVDEAELQRLLGPVATWRGLGGAELDRFLVGLREIVSNPR</sequence>
<organism evidence="3">
    <name type="scientific">marine sediment metagenome</name>
    <dbReference type="NCBI Taxonomy" id="412755"/>
    <lineage>
        <taxon>unclassified sequences</taxon>
        <taxon>metagenomes</taxon>
        <taxon>ecological metagenomes</taxon>
    </lineage>
</organism>